<keyword evidence="8" id="KW-1185">Reference proteome</keyword>
<keyword evidence="4 7" id="KW-0418">Kinase</keyword>
<keyword evidence="2 7" id="KW-0808">Transferase</keyword>
<dbReference type="InterPro" id="IPR002173">
    <property type="entry name" value="Carboh/pur_kinase_PfkB_CS"/>
</dbReference>
<keyword evidence="3" id="KW-0547">Nucleotide-binding</keyword>
<feature type="domain" description="Carbohydrate kinase PfkB" evidence="6">
    <location>
        <begin position="1"/>
        <end position="310"/>
    </location>
</feature>
<evidence type="ECO:0000256" key="3">
    <source>
        <dbReference type="ARBA" id="ARBA00022741"/>
    </source>
</evidence>
<accession>A0AAW9PUD8</accession>
<dbReference type="InterPro" id="IPR029056">
    <property type="entry name" value="Ribokinase-like"/>
</dbReference>
<dbReference type="GO" id="GO:0005524">
    <property type="term" value="F:ATP binding"/>
    <property type="evidence" value="ECO:0007669"/>
    <property type="project" value="UniProtKB-KW"/>
</dbReference>
<dbReference type="RefSeq" id="WP_330484862.1">
    <property type="nucleotide sequence ID" value="NZ_JAZBJZ010000077.1"/>
</dbReference>
<name>A0AAW9PUD8_9CYAN</name>
<dbReference type="CDD" id="cd01167">
    <property type="entry name" value="bac_FRK"/>
    <property type="match status" value="1"/>
</dbReference>
<dbReference type="EC" id="2.7.1.-" evidence="7"/>
<dbReference type="InterPro" id="IPR050306">
    <property type="entry name" value="PfkB_Carbo_kinase"/>
</dbReference>
<dbReference type="InterPro" id="IPR011611">
    <property type="entry name" value="PfkB_dom"/>
</dbReference>
<evidence type="ECO:0000313" key="7">
    <source>
        <dbReference type="EMBL" id="MEE3718430.1"/>
    </source>
</evidence>
<dbReference type="PANTHER" id="PTHR43085">
    <property type="entry name" value="HEXOKINASE FAMILY MEMBER"/>
    <property type="match status" value="1"/>
</dbReference>
<evidence type="ECO:0000259" key="6">
    <source>
        <dbReference type="Pfam" id="PF00294"/>
    </source>
</evidence>
<dbReference type="Pfam" id="PF00294">
    <property type="entry name" value="PfkB"/>
    <property type="match status" value="1"/>
</dbReference>
<dbReference type="Proteomes" id="UP001333818">
    <property type="component" value="Unassembled WGS sequence"/>
</dbReference>
<organism evidence="7 8">
    <name type="scientific">Tumidithrix elongata BACA0141</name>
    <dbReference type="NCBI Taxonomy" id="2716417"/>
    <lineage>
        <taxon>Bacteria</taxon>
        <taxon>Bacillati</taxon>
        <taxon>Cyanobacteriota</taxon>
        <taxon>Cyanophyceae</taxon>
        <taxon>Pseudanabaenales</taxon>
        <taxon>Pseudanabaenaceae</taxon>
        <taxon>Tumidithrix</taxon>
        <taxon>Tumidithrix elongata</taxon>
    </lineage>
</organism>
<keyword evidence="5" id="KW-0067">ATP-binding</keyword>
<evidence type="ECO:0000256" key="4">
    <source>
        <dbReference type="ARBA" id="ARBA00022777"/>
    </source>
</evidence>
<protein>
    <submittedName>
        <fullName evidence="7">Carbohydrate kinase</fullName>
        <ecNumber evidence="7">2.7.1.-</ecNumber>
    </submittedName>
</protein>
<evidence type="ECO:0000313" key="8">
    <source>
        <dbReference type="Proteomes" id="UP001333818"/>
    </source>
</evidence>
<reference evidence="7" key="1">
    <citation type="submission" date="2024-01" db="EMBL/GenBank/DDBJ databases">
        <title>Bank of Algae and Cyanobacteria of the Azores (BACA) strain genomes.</title>
        <authorList>
            <person name="Luz R."/>
            <person name="Cordeiro R."/>
            <person name="Fonseca A."/>
            <person name="Goncalves V."/>
        </authorList>
    </citation>
    <scope>NUCLEOTIDE SEQUENCE</scope>
    <source>
        <strain evidence="7">BACA0141</strain>
    </source>
</reference>
<dbReference type="GO" id="GO:0016301">
    <property type="term" value="F:kinase activity"/>
    <property type="evidence" value="ECO:0007669"/>
    <property type="project" value="UniProtKB-KW"/>
</dbReference>
<comment type="similarity">
    <text evidence="1">Belongs to the carbohydrate kinase PfkB family.</text>
</comment>
<gene>
    <name evidence="7" type="ORF">V2H45_16945</name>
</gene>
<comment type="caution">
    <text evidence="7">The sequence shown here is derived from an EMBL/GenBank/DDBJ whole genome shotgun (WGS) entry which is preliminary data.</text>
</comment>
<sequence length="324" mass="35155">MPKVICLGEILIDRIAEQVGVDYDRVESWQSCPGGALANVACGLAKLGTSVSFIGCVGQDPEGEQLIQLLSKEGVNTTGLQVHPESVTRQIYVTRDEKGDRTFAKFSGDDTTVFADTLMSAEHLPAHLFADADFLVLGTLGLASPQTSRAIGRALKLAEDNFVRVIVDVNWRPMFWSNFDQAAKLIRVLLGYTDFLKLTTEEAYFLFRATSPAAIAQALNHLEGVIVTDGAKECRYYLGERQSKRNAFPIDAVDTTGAGDAFLAAFIHKISQKPLAELSKPEYAHDVISYACAAGAIATTSMGAIEAQPTDAQVRDFLAKMNDQ</sequence>
<dbReference type="EMBL" id="JAZBJZ010000077">
    <property type="protein sequence ID" value="MEE3718430.1"/>
    <property type="molecule type" value="Genomic_DNA"/>
</dbReference>
<evidence type="ECO:0000256" key="2">
    <source>
        <dbReference type="ARBA" id="ARBA00022679"/>
    </source>
</evidence>
<dbReference type="AlphaFoldDB" id="A0AAW9PUD8"/>
<evidence type="ECO:0000256" key="5">
    <source>
        <dbReference type="ARBA" id="ARBA00022840"/>
    </source>
</evidence>
<dbReference type="PROSITE" id="PS00584">
    <property type="entry name" value="PFKB_KINASES_2"/>
    <property type="match status" value="1"/>
</dbReference>
<proteinExistence type="inferred from homology"/>
<evidence type="ECO:0000256" key="1">
    <source>
        <dbReference type="ARBA" id="ARBA00010688"/>
    </source>
</evidence>
<dbReference type="Gene3D" id="3.40.1190.20">
    <property type="match status" value="1"/>
</dbReference>
<dbReference type="PANTHER" id="PTHR43085:SF1">
    <property type="entry name" value="PSEUDOURIDINE KINASE-RELATED"/>
    <property type="match status" value="1"/>
</dbReference>
<dbReference type="SUPFAM" id="SSF53613">
    <property type="entry name" value="Ribokinase-like"/>
    <property type="match status" value="1"/>
</dbReference>